<proteinExistence type="predicted"/>
<name>A0A1M4ECS6_9ACTN</name>
<keyword evidence="2" id="KW-1003">Cell membrane</keyword>
<feature type="transmembrane region" description="Helical" evidence="8">
    <location>
        <begin position="405"/>
        <end position="424"/>
    </location>
</feature>
<evidence type="ECO:0000256" key="5">
    <source>
        <dbReference type="ARBA" id="ARBA00022692"/>
    </source>
</evidence>
<keyword evidence="6 8" id="KW-1133">Transmembrane helix</keyword>
<feature type="transmembrane region" description="Helical" evidence="8">
    <location>
        <begin position="112"/>
        <end position="129"/>
    </location>
</feature>
<feature type="transmembrane region" description="Helical" evidence="8">
    <location>
        <begin position="20"/>
        <end position="39"/>
    </location>
</feature>
<reference evidence="9" key="1">
    <citation type="submission" date="2016-04" db="EMBL/GenBank/DDBJ databases">
        <authorList>
            <person name="Evans L.H."/>
            <person name="Alamgir A."/>
            <person name="Owens N."/>
            <person name="Weber N.D."/>
            <person name="Virtaneva K."/>
            <person name="Barbian K."/>
            <person name="Babar A."/>
            <person name="Rosenke K."/>
        </authorList>
    </citation>
    <scope>NUCLEOTIDE SEQUENCE</scope>
    <source>
        <strain evidence="9">Nono1</strain>
    </source>
</reference>
<dbReference type="GO" id="GO:0005886">
    <property type="term" value="C:plasma membrane"/>
    <property type="evidence" value="ECO:0007669"/>
    <property type="project" value="UniProtKB-SubCell"/>
</dbReference>
<dbReference type="EMBL" id="LT559118">
    <property type="protein sequence ID" value="SBO96610.1"/>
    <property type="molecule type" value="Genomic_DNA"/>
</dbReference>
<keyword evidence="4" id="KW-0808">Transferase</keyword>
<evidence type="ECO:0008006" key="10">
    <source>
        <dbReference type="Google" id="ProtNLM"/>
    </source>
</evidence>
<feature type="transmembrane region" description="Helical" evidence="8">
    <location>
        <begin position="166"/>
        <end position="189"/>
    </location>
</feature>
<keyword evidence="5 8" id="KW-0812">Transmembrane</keyword>
<keyword evidence="3" id="KW-0328">Glycosyltransferase</keyword>
<dbReference type="PANTHER" id="PTHR33908:SF11">
    <property type="entry name" value="MEMBRANE PROTEIN"/>
    <property type="match status" value="1"/>
</dbReference>
<organism evidence="9">
    <name type="scientific">Nonomuraea gerenzanensis</name>
    <dbReference type="NCBI Taxonomy" id="93944"/>
    <lineage>
        <taxon>Bacteria</taxon>
        <taxon>Bacillati</taxon>
        <taxon>Actinomycetota</taxon>
        <taxon>Actinomycetes</taxon>
        <taxon>Streptosporangiales</taxon>
        <taxon>Streptosporangiaceae</taxon>
        <taxon>Nonomuraea</taxon>
    </lineage>
</organism>
<dbReference type="PANTHER" id="PTHR33908">
    <property type="entry name" value="MANNOSYLTRANSFERASE YKCB-RELATED"/>
    <property type="match status" value="1"/>
</dbReference>
<evidence type="ECO:0000256" key="2">
    <source>
        <dbReference type="ARBA" id="ARBA00022475"/>
    </source>
</evidence>
<evidence type="ECO:0000256" key="4">
    <source>
        <dbReference type="ARBA" id="ARBA00022679"/>
    </source>
</evidence>
<evidence type="ECO:0000256" key="3">
    <source>
        <dbReference type="ARBA" id="ARBA00022676"/>
    </source>
</evidence>
<protein>
    <recommendedName>
        <fullName evidence="10">Glycosyltransferase RgtA/B/C/D-like domain-containing protein</fullName>
    </recommendedName>
</protein>
<dbReference type="InterPro" id="IPR050297">
    <property type="entry name" value="LipidA_mod_glycosyltrf_83"/>
</dbReference>
<comment type="subcellular location">
    <subcellularLocation>
        <location evidence="1">Cell membrane</location>
        <topology evidence="1">Multi-pass membrane protein</topology>
    </subcellularLocation>
</comment>
<evidence type="ECO:0000256" key="8">
    <source>
        <dbReference type="SAM" id="Phobius"/>
    </source>
</evidence>
<feature type="transmembrane region" description="Helical" evidence="8">
    <location>
        <begin position="135"/>
        <end position="154"/>
    </location>
</feature>
<gene>
    <name evidence="9" type="ORF">BN4615_P6126</name>
</gene>
<evidence type="ECO:0000256" key="1">
    <source>
        <dbReference type="ARBA" id="ARBA00004651"/>
    </source>
</evidence>
<accession>A0A1M4ECS6</accession>
<evidence type="ECO:0000313" key="9">
    <source>
        <dbReference type="EMBL" id="SBO96610.1"/>
    </source>
</evidence>
<feature type="transmembrane region" description="Helical" evidence="8">
    <location>
        <begin position="201"/>
        <end position="221"/>
    </location>
</feature>
<dbReference type="GO" id="GO:0009103">
    <property type="term" value="P:lipopolysaccharide biosynthetic process"/>
    <property type="evidence" value="ECO:0007669"/>
    <property type="project" value="UniProtKB-ARBA"/>
</dbReference>
<dbReference type="GO" id="GO:0016763">
    <property type="term" value="F:pentosyltransferase activity"/>
    <property type="evidence" value="ECO:0007669"/>
    <property type="project" value="TreeGrafter"/>
</dbReference>
<evidence type="ECO:0000256" key="7">
    <source>
        <dbReference type="ARBA" id="ARBA00023136"/>
    </source>
</evidence>
<dbReference type="RefSeq" id="WP_225265431.1">
    <property type="nucleotide sequence ID" value="NZ_CP084058.1"/>
</dbReference>
<dbReference type="AlphaFoldDB" id="A0A1M4ECS6"/>
<keyword evidence="7 8" id="KW-0472">Membrane</keyword>
<sequence>MLTDTRVALPPQRHLAGHRLFTALLALAAALRVVTMLGYRPVTLYWYDSFTYLDTAVHPAPSATFHPIGYPLLLRALLPFHSVELVAAVQHGLGLGTGVLLYAVLRRRSAPGWVAALATVPLLFDASFLRLEHGVLSDTQFIFLVVAGLAVLMWSRKLSVRAAAAAGLLFAAATLTRTIALPLLLLVVLVLGVRRVGWRPLAALVLAAALPLAGYASWYAAHHGRFALSGADGVALWARTMTFADCARIQPPPEQARLCPNGTKVDAASEYVWAPQASLNLLPGGRFAHNDLARSFAIDAILAQPLDYLGHVVRDTAIAFSWTPIPHPDRTTPAFGFRSGHWELPDQPLVDQVKREYDPDIRGLSSVSPYADFLIAYQYAAYLRGPFLGVILLAGAVAAVRRPRVALLPWAVAMGLLAGPVAVLDFDHRYVLPVIPVACLAAALMHPRSGIESQM</sequence>
<feature type="transmembrane region" description="Helical" evidence="8">
    <location>
        <begin position="85"/>
        <end position="105"/>
    </location>
</feature>
<evidence type="ECO:0000256" key="6">
    <source>
        <dbReference type="ARBA" id="ARBA00022989"/>
    </source>
</evidence>